<dbReference type="PANTHER" id="PTHR47829:SF1">
    <property type="entry name" value="HAD FAMILY PHOSPHATASE"/>
    <property type="match status" value="1"/>
</dbReference>
<dbReference type="PANTHER" id="PTHR47829">
    <property type="entry name" value="HYDROLASE, PUTATIVE (AFU_ORTHOLOGUE AFUA_1G12880)-RELATED"/>
    <property type="match status" value="1"/>
</dbReference>
<dbReference type="InterPro" id="IPR052898">
    <property type="entry name" value="ACAD10-like"/>
</dbReference>
<protein>
    <submittedName>
        <fullName evidence="2">Phosphotransferase family protein</fullName>
    </submittedName>
</protein>
<dbReference type="EMBL" id="JBHLZU010000007">
    <property type="protein sequence ID" value="MFB9904043.1"/>
    <property type="molecule type" value="Genomic_DNA"/>
</dbReference>
<name>A0ABV5ZT27_9PSEU</name>
<accession>A0ABV5ZT27</accession>
<dbReference type="RefSeq" id="WP_377851203.1">
    <property type="nucleotide sequence ID" value="NZ_JBHLZU010000007.1"/>
</dbReference>
<reference evidence="2 3" key="1">
    <citation type="submission" date="2024-09" db="EMBL/GenBank/DDBJ databases">
        <authorList>
            <person name="Sun Q."/>
            <person name="Mori K."/>
        </authorList>
    </citation>
    <scope>NUCLEOTIDE SEQUENCE [LARGE SCALE GENOMIC DNA]</scope>
    <source>
        <strain evidence="2 3">TBRC 7907</strain>
    </source>
</reference>
<dbReference type="Gene3D" id="3.90.1200.10">
    <property type="match status" value="1"/>
</dbReference>
<dbReference type="InterPro" id="IPR011009">
    <property type="entry name" value="Kinase-like_dom_sf"/>
</dbReference>
<dbReference type="InterPro" id="IPR041726">
    <property type="entry name" value="ACAD10_11_N"/>
</dbReference>
<dbReference type="Proteomes" id="UP001589693">
    <property type="component" value="Unassembled WGS sequence"/>
</dbReference>
<proteinExistence type="predicted"/>
<organism evidence="2 3">
    <name type="scientific">Allokutzneria oryzae</name>
    <dbReference type="NCBI Taxonomy" id="1378989"/>
    <lineage>
        <taxon>Bacteria</taxon>
        <taxon>Bacillati</taxon>
        <taxon>Actinomycetota</taxon>
        <taxon>Actinomycetes</taxon>
        <taxon>Pseudonocardiales</taxon>
        <taxon>Pseudonocardiaceae</taxon>
        <taxon>Allokutzneria</taxon>
    </lineage>
</organism>
<evidence type="ECO:0000259" key="1">
    <source>
        <dbReference type="Pfam" id="PF01636"/>
    </source>
</evidence>
<keyword evidence="3" id="KW-1185">Reference proteome</keyword>
<dbReference type="CDD" id="cd05154">
    <property type="entry name" value="ACAD10_11_N-like"/>
    <property type="match status" value="1"/>
</dbReference>
<evidence type="ECO:0000313" key="3">
    <source>
        <dbReference type="Proteomes" id="UP001589693"/>
    </source>
</evidence>
<gene>
    <name evidence="2" type="ORF">ACFFQA_08835</name>
</gene>
<sequence>MSTDLPGLDLAAAESHLRRERPGLITAPLTAELIAGGRSNLTYLVTDAAGTEWVLRRPPLGHVLATAHDMAREFRVISALGATPVPVPHAELLCTDPDVLGAPFYLMERAAGTVIRRREHAAGLGENGARELSNQLIDVLADLHAVDPESVGLGDFGRPEGFMARQLSRWRKQLDASRSRPVPELDALSERLGADVPDSGRPAIVHGDYRLDNVLVATDPLRIGAVLDWEMATLGDPLADLGLLVVYWERLAGIGDAIADDVSGMPGFRSAAELVARYAERSDVDLGRLSWYVAFGHFKLGVIIEGIHYRHTQGKTVGAGFELLGRMVGPLAKGGIAALEGEL</sequence>
<comment type="caution">
    <text evidence="2">The sequence shown here is derived from an EMBL/GenBank/DDBJ whole genome shotgun (WGS) entry which is preliminary data.</text>
</comment>
<feature type="domain" description="Aminoglycoside phosphotransferase" evidence="1">
    <location>
        <begin position="31"/>
        <end position="254"/>
    </location>
</feature>
<dbReference type="Gene3D" id="3.30.200.20">
    <property type="entry name" value="Phosphorylase Kinase, domain 1"/>
    <property type="match status" value="1"/>
</dbReference>
<dbReference type="Pfam" id="PF01636">
    <property type="entry name" value="APH"/>
    <property type="match status" value="1"/>
</dbReference>
<evidence type="ECO:0000313" key="2">
    <source>
        <dbReference type="EMBL" id="MFB9904043.1"/>
    </source>
</evidence>
<dbReference type="SUPFAM" id="SSF56112">
    <property type="entry name" value="Protein kinase-like (PK-like)"/>
    <property type="match status" value="1"/>
</dbReference>
<dbReference type="InterPro" id="IPR002575">
    <property type="entry name" value="Aminoglycoside_PTrfase"/>
</dbReference>